<dbReference type="PROSITE" id="PS51819">
    <property type="entry name" value="VOC"/>
    <property type="match status" value="1"/>
</dbReference>
<name>A0A1G8CZU0_9ACTN</name>
<dbReference type="SUPFAM" id="SSF54593">
    <property type="entry name" value="Glyoxalase/Bleomycin resistance protein/Dihydroxybiphenyl dioxygenase"/>
    <property type="match status" value="1"/>
</dbReference>
<evidence type="ECO:0000259" key="1">
    <source>
        <dbReference type="PROSITE" id="PS51819"/>
    </source>
</evidence>
<feature type="domain" description="VOC" evidence="1">
    <location>
        <begin position="4"/>
        <end position="121"/>
    </location>
</feature>
<reference evidence="2 3" key="1">
    <citation type="submission" date="2016-10" db="EMBL/GenBank/DDBJ databases">
        <authorList>
            <person name="de Groot N.N."/>
        </authorList>
    </citation>
    <scope>NUCLEOTIDE SEQUENCE [LARGE SCALE GENOMIC DNA]</scope>
    <source>
        <strain evidence="2 3">CPCC 201354</strain>
    </source>
</reference>
<accession>A0A1G8CZU0</accession>
<dbReference type="EMBL" id="FNCN01000017">
    <property type="protein sequence ID" value="SDH51035.1"/>
    <property type="molecule type" value="Genomic_DNA"/>
</dbReference>
<keyword evidence="2" id="KW-0560">Oxidoreductase</keyword>
<evidence type="ECO:0000313" key="3">
    <source>
        <dbReference type="Proteomes" id="UP000198923"/>
    </source>
</evidence>
<dbReference type="GO" id="GO:0051213">
    <property type="term" value="F:dioxygenase activity"/>
    <property type="evidence" value="ECO:0007669"/>
    <property type="project" value="UniProtKB-KW"/>
</dbReference>
<dbReference type="CDD" id="cd08351">
    <property type="entry name" value="ChaP_like"/>
    <property type="match status" value="1"/>
</dbReference>
<dbReference type="InterPro" id="IPR037523">
    <property type="entry name" value="VOC_core"/>
</dbReference>
<dbReference type="Gene3D" id="3.10.180.10">
    <property type="entry name" value="2,3-Dihydroxybiphenyl 1,2-Dioxygenase, domain 1"/>
    <property type="match status" value="1"/>
</dbReference>
<gene>
    <name evidence="2" type="ORF">SAMN05421505_11746</name>
</gene>
<proteinExistence type="predicted"/>
<dbReference type="RefSeq" id="WP_093171715.1">
    <property type="nucleotide sequence ID" value="NZ_FNCN01000017.1"/>
</dbReference>
<dbReference type="Proteomes" id="UP000198923">
    <property type="component" value="Unassembled WGS sequence"/>
</dbReference>
<dbReference type="STRING" id="504805.SAMN05421505_11746"/>
<dbReference type="AlphaFoldDB" id="A0A1G8CZU0"/>
<keyword evidence="3" id="KW-1185">Reference proteome</keyword>
<protein>
    <submittedName>
        <fullName evidence="2">Catechol 2,3-dioxygenase</fullName>
    </submittedName>
</protein>
<dbReference type="InterPro" id="IPR029068">
    <property type="entry name" value="Glyas_Bleomycin-R_OHBP_Dase"/>
</dbReference>
<keyword evidence="2" id="KW-0223">Dioxygenase</keyword>
<organism evidence="2 3">
    <name type="scientific">Sinosporangium album</name>
    <dbReference type="NCBI Taxonomy" id="504805"/>
    <lineage>
        <taxon>Bacteria</taxon>
        <taxon>Bacillati</taxon>
        <taxon>Actinomycetota</taxon>
        <taxon>Actinomycetes</taxon>
        <taxon>Streptosporangiales</taxon>
        <taxon>Streptosporangiaceae</taxon>
        <taxon>Sinosporangium</taxon>
    </lineage>
</organism>
<dbReference type="OrthoDB" id="9810341at2"/>
<evidence type="ECO:0000313" key="2">
    <source>
        <dbReference type="EMBL" id="SDH51035.1"/>
    </source>
</evidence>
<sequence>MPIHFNHTIVAAHKKEESARFLTDLFGLEPPFVFGPFLSVELGNGVTLDYADIPGEFPAQHYAFLVGDADFDTVFGRIRDKGLTYWADPYGEKEMEINHLDGGRGVYFHDPSGHNLEILTRPYGGGSGLTD</sequence>